<organism evidence="2 3">
    <name type="scientific">Noviherbaspirillum sedimenti</name>
    <dbReference type="NCBI Taxonomy" id="2320865"/>
    <lineage>
        <taxon>Bacteria</taxon>
        <taxon>Pseudomonadati</taxon>
        <taxon>Pseudomonadota</taxon>
        <taxon>Betaproteobacteria</taxon>
        <taxon>Burkholderiales</taxon>
        <taxon>Oxalobacteraceae</taxon>
        <taxon>Noviherbaspirillum</taxon>
    </lineage>
</organism>
<dbReference type="Proteomes" id="UP000266327">
    <property type="component" value="Unassembled WGS sequence"/>
</dbReference>
<feature type="chain" id="PRO_5017260443" description="CzcE family metal-binding protein" evidence="1">
    <location>
        <begin position="25"/>
        <end position="112"/>
    </location>
</feature>
<dbReference type="EMBL" id="QYUQ01000002">
    <property type="protein sequence ID" value="RJG03327.1"/>
    <property type="molecule type" value="Genomic_DNA"/>
</dbReference>
<sequence>MKKTKICATALGLAVLTSAMTVQAGTRRLDLLGERAPEAAAQRTVVITPATRHVRVEGGEIVKFVVGDRAFTWQFNGPPTTEVVKLNRIVPPGVLDQKVTAYVDPDPRYLPN</sequence>
<dbReference type="InterPro" id="IPR038674">
    <property type="entry name" value="CzcE_sf"/>
</dbReference>
<evidence type="ECO:0000313" key="3">
    <source>
        <dbReference type="Proteomes" id="UP000266327"/>
    </source>
</evidence>
<keyword evidence="3" id="KW-1185">Reference proteome</keyword>
<feature type="signal peptide" evidence="1">
    <location>
        <begin position="1"/>
        <end position="24"/>
    </location>
</feature>
<dbReference type="Gene3D" id="2.60.40.2280">
    <property type="entry name" value="Heavy-metal resistance protein CzcE"/>
    <property type="match status" value="1"/>
</dbReference>
<gene>
    <name evidence="2" type="ORF">D3878_18455</name>
</gene>
<name>A0A3A3G4B0_9BURK</name>
<reference evidence="3" key="1">
    <citation type="submission" date="2018-09" db="EMBL/GenBank/DDBJ databases">
        <authorList>
            <person name="Zhu H."/>
        </authorList>
    </citation>
    <scope>NUCLEOTIDE SEQUENCE [LARGE SCALE GENOMIC DNA]</scope>
    <source>
        <strain evidence="3">K1S02-23</strain>
    </source>
</reference>
<dbReference type="Pfam" id="PF16986">
    <property type="entry name" value="CzcE"/>
    <property type="match status" value="1"/>
</dbReference>
<accession>A0A3A3G4B0</accession>
<evidence type="ECO:0008006" key="4">
    <source>
        <dbReference type="Google" id="ProtNLM"/>
    </source>
</evidence>
<keyword evidence="1" id="KW-0732">Signal</keyword>
<dbReference type="InterPro" id="IPR031560">
    <property type="entry name" value="CzcE"/>
</dbReference>
<proteinExistence type="predicted"/>
<dbReference type="AlphaFoldDB" id="A0A3A3G4B0"/>
<protein>
    <recommendedName>
        <fullName evidence="4">CzcE family metal-binding protein</fullName>
    </recommendedName>
</protein>
<dbReference type="OrthoDB" id="8781507at2"/>
<evidence type="ECO:0000313" key="2">
    <source>
        <dbReference type="EMBL" id="RJG03327.1"/>
    </source>
</evidence>
<evidence type="ECO:0000256" key="1">
    <source>
        <dbReference type="SAM" id="SignalP"/>
    </source>
</evidence>
<comment type="caution">
    <text evidence="2">The sequence shown here is derived from an EMBL/GenBank/DDBJ whole genome shotgun (WGS) entry which is preliminary data.</text>
</comment>
<dbReference type="RefSeq" id="WP_119786822.1">
    <property type="nucleotide sequence ID" value="NZ_QYUQ01000002.1"/>
</dbReference>